<dbReference type="EMBL" id="KZ293658">
    <property type="protein sequence ID" value="PBK92543.1"/>
    <property type="molecule type" value="Genomic_DNA"/>
</dbReference>
<feature type="signal peptide" evidence="2">
    <location>
        <begin position="1"/>
        <end position="25"/>
    </location>
</feature>
<dbReference type="InParanoid" id="A0A2H3DW81"/>
<evidence type="ECO:0000313" key="3">
    <source>
        <dbReference type="EMBL" id="PBK92543.1"/>
    </source>
</evidence>
<feature type="compositionally biased region" description="Polar residues" evidence="1">
    <location>
        <begin position="88"/>
        <end position="100"/>
    </location>
</feature>
<reference evidence="4" key="1">
    <citation type="journal article" date="2017" name="Nat. Ecol. Evol.">
        <title>Genome expansion and lineage-specific genetic innovations in the forest pathogenic fungi Armillaria.</title>
        <authorList>
            <person name="Sipos G."/>
            <person name="Prasanna A.N."/>
            <person name="Walter M.C."/>
            <person name="O'Connor E."/>
            <person name="Balint B."/>
            <person name="Krizsan K."/>
            <person name="Kiss B."/>
            <person name="Hess J."/>
            <person name="Varga T."/>
            <person name="Slot J."/>
            <person name="Riley R."/>
            <person name="Boka B."/>
            <person name="Rigling D."/>
            <person name="Barry K."/>
            <person name="Lee J."/>
            <person name="Mihaltcheva S."/>
            <person name="LaButti K."/>
            <person name="Lipzen A."/>
            <person name="Waldron R."/>
            <person name="Moloney N.M."/>
            <person name="Sperisen C."/>
            <person name="Kredics L."/>
            <person name="Vagvoelgyi C."/>
            <person name="Patrignani A."/>
            <person name="Fitzpatrick D."/>
            <person name="Nagy I."/>
            <person name="Doyle S."/>
            <person name="Anderson J.B."/>
            <person name="Grigoriev I.V."/>
            <person name="Gueldener U."/>
            <person name="Muensterkoetter M."/>
            <person name="Nagy L.G."/>
        </authorList>
    </citation>
    <scope>NUCLEOTIDE SEQUENCE [LARGE SCALE GENOMIC DNA]</scope>
    <source>
        <strain evidence="4">Ar21-2</strain>
    </source>
</reference>
<evidence type="ECO:0000256" key="2">
    <source>
        <dbReference type="SAM" id="SignalP"/>
    </source>
</evidence>
<gene>
    <name evidence="3" type="ORF">ARMGADRAFT_164496</name>
</gene>
<dbReference type="AlphaFoldDB" id="A0A2H3DW81"/>
<organism evidence="3 4">
    <name type="scientific">Armillaria gallica</name>
    <name type="common">Bulbous honey fungus</name>
    <name type="synonym">Armillaria bulbosa</name>
    <dbReference type="NCBI Taxonomy" id="47427"/>
    <lineage>
        <taxon>Eukaryota</taxon>
        <taxon>Fungi</taxon>
        <taxon>Dikarya</taxon>
        <taxon>Basidiomycota</taxon>
        <taxon>Agaricomycotina</taxon>
        <taxon>Agaricomycetes</taxon>
        <taxon>Agaricomycetidae</taxon>
        <taxon>Agaricales</taxon>
        <taxon>Marasmiineae</taxon>
        <taxon>Physalacriaceae</taxon>
        <taxon>Armillaria</taxon>
    </lineage>
</organism>
<dbReference type="Proteomes" id="UP000217790">
    <property type="component" value="Unassembled WGS sequence"/>
</dbReference>
<feature type="chain" id="PRO_5013884137" description="Hypervirulence associated protein TUDOR domain-containing protein" evidence="2">
    <location>
        <begin position="26"/>
        <end position="100"/>
    </location>
</feature>
<proteinExistence type="predicted"/>
<evidence type="ECO:0000256" key="1">
    <source>
        <dbReference type="SAM" id="MobiDB-lite"/>
    </source>
</evidence>
<accession>A0A2H3DW81</accession>
<evidence type="ECO:0000313" key="4">
    <source>
        <dbReference type="Proteomes" id="UP000217790"/>
    </source>
</evidence>
<feature type="compositionally biased region" description="Low complexity" evidence="1">
    <location>
        <begin position="47"/>
        <end position="58"/>
    </location>
</feature>
<feature type="region of interest" description="Disordered" evidence="1">
    <location>
        <begin position="31"/>
        <end position="100"/>
    </location>
</feature>
<keyword evidence="2" id="KW-0732">Signal</keyword>
<evidence type="ECO:0008006" key="5">
    <source>
        <dbReference type="Google" id="ProtNLM"/>
    </source>
</evidence>
<sequence length="100" mass="10669">MGMHPSYPSHVVIYIALRLATIAFATLTPSQAPCKYPADRSTAPGHQSTSGSSLSQQSIAGRHLRKDSHGGSLNDGDHLEIHGKGHQRSITGSRSQKVPE</sequence>
<name>A0A2H3DW81_ARMGA</name>
<keyword evidence="4" id="KW-1185">Reference proteome</keyword>
<protein>
    <recommendedName>
        <fullName evidence="5">Hypervirulence associated protein TUDOR domain-containing protein</fullName>
    </recommendedName>
</protein>